<dbReference type="Proteomes" id="UP000265140">
    <property type="component" value="Chromosome 24"/>
</dbReference>
<evidence type="ECO:0000256" key="10">
    <source>
        <dbReference type="SAM" id="Phobius"/>
    </source>
</evidence>
<reference evidence="13 14" key="1">
    <citation type="submission" date="2020-02" db="EMBL/GenBank/DDBJ databases">
        <title>Esox lucius (northern pike) genome, fEsoLuc1, primary haplotype.</title>
        <authorList>
            <person name="Myers G."/>
            <person name="Karagic N."/>
            <person name="Meyer A."/>
            <person name="Pippel M."/>
            <person name="Reichard M."/>
            <person name="Winkler S."/>
            <person name="Tracey A."/>
            <person name="Sims Y."/>
            <person name="Howe K."/>
            <person name="Rhie A."/>
            <person name="Formenti G."/>
            <person name="Durbin R."/>
            <person name="Fedrigo O."/>
            <person name="Jarvis E.D."/>
        </authorList>
    </citation>
    <scope>NUCLEOTIDE SEQUENCE [LARGE SCALE GENOMIC DNA]</scope>
</reference>
<dbReference type="InterPro" id="IPR007110">
    <property type="entry name" value="Ig-like_dom"/>
</dbReference>
<evidence type="ECO:0000256" key="6">
    <source>
        <dbReference type="ARBA" id="ARBA00023157"/>
    </source>
</evidence>
<comment type="subcellular location">
    <subcellularLocation>
        <location evidence="1">Membrane</location>
    </subcellularLocation>
</comment>
<dbReference type="AlphaFoldDB" id="A0AAY5KIJ3"/>
<feature type="chain" id="PRO_5044240190" description="Ig-like domain-containing protein" evidence="11">
    <location>
        <begin position="35"/>
        <end position="344"/>
    </location>
</feature>
<dbReference type="Pfam" id="PF07686">
    <property type="entry name" value="V-set"/>
    <property type="match status" value="1"/>
</dbReference>
<dbReference type="Gene3D" id="2.60.40.10">
    <property type="entry name" value="Immunoglobulins"/>
    <property type="match status" value="2"/>
</dbReference>
<dbReference type="GO" id="GO:0009897">
    <property type="term" value="C:external side of plasma membrane"/>
    <property type="evidence" value="ECO:0007669"/>
    <property type="project" value="TreeGrafter"/>
</dbReference>
<dbReference type="FunFam" id="2.60.40.10:FF:000142">
    <property type="entry name" value="V-set domain-containing T-cell activation inhibitor 1"/>
    <property type="match status" value="1"/>
</dbReference>
<reference evidence="13" key="2">
    <citation type="submission" date="2025-08" db="UniProtKB">
        <authorList>
            <consortium name="Ensembl"/>
        </authorList>
    </citation>
    <scope>IDENTIFICATION</scope>
</reference>
<feature type="signal peptide" evidence="11">
    <location>
        <begin position="1"/>
        <end position="34"/>
    </location>
</feature>
<dbReference type="Pfam" id="PF22705">
    <property type="entry name" value="C2-set_3"/>
    <property type="match status" value="1"/>
</dbReference>
<dbReference type="GO" id="GO:0050852">
    <property type="term" value="P:T cell receptor signaling pathway"/>
    <property type="evidence" value="ECO:0007669"/>
    <property type="project" value="TreeGrafter"/>
</dbReference>
<dbReference type="InterPro" id="IPR003599">
    <property type="entry name" value="Ig_sub"/>
</dbReference>
<evidence type="ECO:0000256" key="7">
    <source>
        <dbReference type="ARBA" id="ARBA00023180"/>
    </source>
</evidence>
<dbReference type="InterPro" id="IPR050504">
    <property type="entry name" value="IgSF_BTN/MOG"/>
</dbReference>
<keyword evidence="7" id="KW-0325">Glycoprotein</keyword>
<dbReference type="GeneID" id="117593953"/>
<accession>A0AAY5KIJ3</accession>
<proteinExistence type="inferred from homology"/>
<evidence type="ECO:0000256" key="1">
    <source>
        <dbReference type="ARBA" id="ARBA00004370"/>
    </source>
</evidence>
<evidence type="ECO:0000256" key="2">
    <source>
        <dbReference type="ARBA" id="ARBA00022692"/>
    </source>
</evidence>
<dbReference type="RefSeq" id="XP_034146638.1">
    <property type="nucleotide sequence ID" value="XM_034290747.1"/>
</dbReference>
<reference evidence="13" key="3">
    <citation type="submission" date="2025-09" db="UniProtKB">
        <authorList>
            <consortium name="Ensembl"/>
        </authorList>
    </citation>
    <scope>IDENTIFICATION</scope>
</reference>
<dbReference type="FunFam" id="2.60.40.10:FF:000088">
    <property type="entry name" value="Butyrophilin subfamily 1 member A1"/>
    <property type="match status" value="1"/>
</dbReference>
<evidence type="ECO:0000256" key="11">
    <source>
        <dbReference type="SAM" id="SignalP"/>
    </source>
</evidence>
<evidence type="ECO:0000259" key="12">
    <source>
        <dbReference type="PROSITE" id="PS50835"/>
    </source>
</evidence>
<evidence type="ECO:0000256" key="4">
    <source>
        <dbReference type="ARBA" id="ARBA00022989"/>
    </source>
</evidence>
<keyword evidence="4 10" id="KW-1133">Transmembrane helix</keyword>
<dbReference type="GO" id="GO:0005102">
    <property type="term" value="F:signaling receptor binding"/>
    <property type="evidence" value="ECO:0007669"/>
    <property type="project" value="TreeGrafter"/>
</dbReference>
<dbReference type="GO" id="GO:0042110">
    <property type="term" value="P:T cell activation"/>
    <property type="evidence" value="ECO:0007669"/>
    <property type="project" value="UniProtKB-ARBA"/>
</dbReference>
<feature type="domain" description="Ig-like" evidence="12">
    <location>
        <begin position="27"/>
        <end position="154"/>
    </location>
</feature>
<dbReference type="InterPro" id="IPR013783">
    <property type="entry name" value="Ig-like_fold"/>
</dbReference>
<dbReference type="GO" id="GO:0001817">
    <property type="term" value="P:regulation of cytokine production"/>
    <property type="evidence" value="ECO:0007669"/>
    <property type="project" value="TreeGrafter"/>
</dbReference>
<feature type="transmembrane region" description="Helical" evidence="10">
    <location>
        <begin position="261"/>
        <end position="286"/>
    </location>
</feature>
<dbReference type="Ensembl" id="ENSELUT00000111145.1">
    <property type="protein sequence ID" value="ENSELUP00000088551.1"/>
    <property type="gene ID" value="ENSELUG00000038122.1"/>
</dbReference>
<name>A0AAY5KIJ3_ESOLU</name>
<dbReference type="PROSITE" id="PS50835">
    <property type="entry name" value="IG_LIKE"/>
    <property type="match status" value="2"/>
</dbReference>
<dbReference type="GO" id="GO:0050863">
    <property type="term" value="P:regulation of T cell activation"/>
    <property type="evidence" value="ECO:0007669"/>
    <property type="project" value="UniProtKB-ARBA"/>
</dbReference>
<organism evidence="13 14">
    <name type="scientific">Esox lucius</name>
    <name type="common">Northern pike</name>
    <dbReference type="NCBI Taxonomy" id="8010"/>
    <lineage>
        <taxon>Eukaryota</taxon>
        <taxon>Metazoa</taxon>
        <taxon>Chordata</taxon>
        <taxon>Craniata</taxon>
        <taxon>Vertebrata</taxon>
        <taxon>Euteleostomi</taxon>
        <taxon>Actinopterygii</taxon>
        <taxon>Neopterygii</taxon>
        <taxon>Teleostei</taxon>
        <taxon>Protacanthopterygii</taxon>
        <taxon>Esociformes</taxon>
        <taxon>Esocidae</taxon>
        <taxon>Esox</taxon>
    </lineage>
</organism>
<evidence type="ECO:0000256" key="5">
    <source>
        <dbReference type="ARBA" id="ARBA00023136"/>
    </source>
</evidence>
<dbReference type="InterPro" id="IPR036179">
    <property type="entry name" value="Ig-like_dom_sf"/>
</dbReference>
<dbReference type="PANTHER" id="PTHR24100">
    <property type="entry name" value="BUTYROPHILIN"/>
    <property type="match status" value="1"/>
</dbReference>
<dbReference type="InterPro" id="IPR013106">
    <property type="entry name" value="Ig_V-set"/>
</dbReference>
<dbReference type="GO" id="GO:1903037">
    <property type="term" value="P:regulation of leukocyte cell-cell adhesion"/>
    <property type="evidence" value="ECO:0007669"/>
    <property type="project" value="UniProtKB-ARBA"/>
</dbReference>
<dbReference type="SUPFAM" id="SSF48726">
    <property type="entry name" value="Immunoglobulin"/>
    <property type="match status" value="2"/>
</dbReference>
<evidence type="ECO:0000256" key="8">
    <source>
        <dbReference type="ARBA" id="ARBA00023319"/>
    </source>
</evidence>
<dbReference type="SMART" id="SM00406">
    <property type="entry name" value="IGv"/>
    <property type="match status" value="1"/>
</dbReference>
<dbReference type="InterPro" id="IPR053896">
    <property type="entry name" value="BTN3A2-like_Ig-C"/>
</dbReference>
<keyword evidence="3 11" id="KW-0732">Signal</keyword>
<dbReference type="SMART" id="SM00409">
    <property type="entry name" value="IG"/>
    <property type="match status" value="2"/>
</dbReference>
<sequence>MELQRRDYLICIMESLKRVIFSLLFLPLLPVCRAEDTVQVVSQSEPVLAIVGDDVILPCSLRTTIRTVSAVGESVEWQRPDLQPKEVHFYRSREDYNDDQNNNYRGRTSLFKEEMKKGNISLKLTRVKFSDAGKYTCFVPTLKGSFQKDSVQLIVAATSSPEISIVGVDDMGVILKCEAGGLMYRPEMTWLDSDGNILPDGSTETETDSEGRYTVRGHVTTQKTDNNTFTCRVQQQQINHKMETEINVPDRMFPEPCQSWWRAWGFGGLTWGLFVLVVVVVVLYILKSKALLHWRRGGLKNDPQINRTSLQNKIPLLNGISNGNALSNGNLQNGFLPNDVEGGV</sequence>
<keyword evidence="5 10" id="KW-0472">Membrane</keyword>
<keyword evidence="6" id="KW-1015">Disulfide bond</keyword>
<keyword evidence="2 10" id="KW-0812">Transmembrane</keyword>
<comment type="similarity">
    <text evidence="9">Belongs to the SKINT family.</text>
</comment>
<evidence type="ECO:0000313" key="14">
    <source>
        <dbReference type="Proteomes" id="UP000265140"/>
    </source>
</evidence>
<evidence type="ECO:0000256" key="9">
    <source>
        <dbReference type="ARBA" id="ARBA00038221"/>
    </source>
</evidence>
<protein>
    <recommendedName>
        <fullName evidence="12">Ig-like domain-containing protein</fullName>
    </recommendedName>
</protein>
<evidence type="ECO:0000313" key="13">
    <source>
        <dbReference type="Ensembl" id="ENSELUP00000088551.1"/>
    </source>
</evidence>
<dbReference type="GeneTree" id="ENSGT01050000244843"/>
<keyword evidence="8" id="KW-0393">Immunoglobulin domain</keyword>
<evidence type="ECO:0000256" key="3">
    <source>
        <dbReference type="ARBA" id="ARBA00022729"/>
    </source>
</evidence>
<feature type="domain" description="Ig-like" evidence="12">
    <location>
        <begin position="161"/>
        <end position="247"/>
    </location>
</feature>
<keyword evidence="14" id="KW-1185">Reference proteome</keyword>